<evidence type="ECO:0000313" key="3">
    <source>
        <dbReference type="Proteomes" id="UP001085076"/>
    </source>
</evidence>
<dbReference type="PANTHER" id="PTHR35324">
    <property type="entry name" value="BNAA08G03750D PROTEIN"/>
    <property type="match status" value="1"/>
</dbReference>
<dbReference type="EMBL" id="JAGGNH010000009">
    <property type="protein sequence ID" value="KAJ0963385.1"/>
    <property type="molecule type" value="Genomic_DNA"/>
</dbReference>
<organism evidence="2 3">
    <name type="scientific">Dioscorea zingiberensis</name>
    <dbReference type="NCBI Taxonomy" id="325984"/>
    <lineage>
        <taxon>Eukaryota</taxon>
        <taxon>Viridiplantae</taxon>
        <taxon>Streptophyta</taxon>
        <taxon>Embryophyta</taxon>
        <taxon>Tracheophyta</taxon>
        <taxon>Spermatophyta</taxon>
        <taxon>Magnoliopsida</taxon>
        <taxon>Liliopsida</taxon>
        <taxon>Dioscoreales</taxon>
        <taxon>Dioscoreaceae</taxon>
        <taxon>Dioscorea</taxon>
    </lineage>
</organism>
<dbReference type="AlphaFoldDB" id="A0A9D5BZC5"/>
<reference evidence="2" key="1">
    <citation type="submission" date="2021-03" db="EMBL/GenBank/DDBJ databases">
        <authorList>
            <person name="Li Z."/>
            <person name="Yang C."/>
        </authorList>
    </citation>
    <scope>NUCLEOTIDE SEQUENCE</scope>
    <source>
        <strain evidence="2">Dzin_1.0</strain>
        <tissue evidence="2">Leaf</tissue>
    </source>
</reference>
<feature type="compositionally biased region" description="Basic and acidic residues" evidence="1">
    <location>
        <begin position="26"/>
        <end position="41"/>
    </location>
</feature>
<dbReference type="PANTHER" id="PTHR35324:SF4">
    <property type="entry name" value="EXPRESSED PROTEIN"/>
    <property type="match status" value="1"/>
</dbReference>
<protein>
    <submittedName>
        <fullName evidence="2">Uncharacterized protein</fullName>
    </submittedName>
</protein>
<evidence type="ECO:0000256" key="1">
    <source>
        <dbReference type="SAM" id="MobiDB-lite"/>
    </source>
</evidence>
<evidence type="ECO:0000313" key="2">
    <source>
        <dbReference type="EMBL" id="KAJ0963385.1"/>
    </source>
</evidence>
<proteinExistence type="predicted"/>
<name>A0A9D5BZC5_9LILI</name>
<dbReference type="Proteomes" id="UP001085076">
    <property type="component" value="Miscellaneous, Linkage group lg09"/>
</dbReference>
<sequence>MAFLIPRKMISSAANTTTTSIPIHSSSHEEGDKDDLDERPAGRAVTRQLYLKSESHRSLDKDVVLRRIRQRKRVNRIKSAFQSFIRVSPDPPPAESKDAADDPDALSWLVDDVFSFP</sequence>
<comment type="caution">
    <text evidence="2">The sequence shown here is derived from an EMBL/GenBank/DDBJ whole genome shotgun (WGS) entry which is preliminary data.</text>
</comment>
<reference evidence="2" key="2">
    <citation type="journal article" date="2022" name="Hortic Res">
        <title>The genome of Dioscorea zingiberensis sheds light on the biosynthesis, origin and evolution of the medicinally important diosgenin saponins.</title>
        <authorList>
            <person name="Li Y."/>
            <person name="Tan C."/>
            <person name="Li Z."/>
            <person name="Guo J."/>
            <person name="Li S."/>
            <person name="Chen X."/>
            <person name="Wang C."/>
            <person name="Dai X."/>
            <person name="Yang H."/>
            <person name="Song W."/>
            <person name="Hou L."/>
            <person name="Xu J."/>
            <person name="Tong Z."/>
            <person name="Xu A."/>
            <person name="Yuan X."/>
            <person name="Wang W."/>
            <person name="Yang Q."/>
            <person name="Chen L."/>
            <person name="Sun Z."/>
            <person name="Wang K."/>
            <person name="Pan B."/>
            <person name="Chen J."/>
            <person name="Bao Y."/>
            <person name="Liu F."/>
            <person name="Qi X."/>
            <person name="Gang D.R."/>
            <person name="Wen J."/>
            <person name="Li J."/>
        </authorList>
    </citation>
    <scope>NUCLEOTIDE SEQUENCE</scope>
    <source>
        <strain evidence="2">Dzin_1.0</strain>
    </source>
</reference>
<keyword evidence="3" id="KW-1185">Reference proteome</keyword>
<feature type="region of interest" description="Disordered" evidence="1">
    <location>
        <begin position="14"/>
        <end position="41"/>
    </location>
</feature>
<accession>A0A9D5BZC5</accession>
<feature type="compositionally biased region" description="Low complexity" evidence="1">
    <location>
        <begin position="16"/>
        <end position="25"/>
    </location>
</feature>
<gene>
    <name evidence="2" type="ORF">J5N97_028507</name>
</gene>